<accession>A0A7S3DMU8</accession>
<feature type="chain" id="PRO_5031538170" description="Plastid lipid-associated protein/fibrillin conserved domain-containing protein" evidence="1">
    <location>
        <begin position="21"/>
        <end position="263"/>
    </location>
</feature>
<evidence type="ECO:0008006" key="3">
    <source>
        <dbReference type="Google" id="ProtNLM"/>
    </source>
</evidence>
<sequence>MTRPFLTATSFLVLPALIAAFAPMHNAHPQHQQQAPTDYPVGGWTSLSPPAGARHTSHTVRYMAPRGIGKGDFEYEELKAQMKGMENANLSSDQIAVEKRAEIQGYVNGVLEKRLSPISLSEMGAFLPGSAWRLSFSTQAFSSTGLPRDATIFIDFQNQDLAKYSLKFGEQTLGLNKLNADCSWKCGTNLMAQDPTKAGVVTLTYDKITTDVFGFSNIGVGFFGMLQGRSTYIQTVYFDEDLWIEEGYSPTGEQYYNVYVRQK</sequence>
<dbReference type="AlphaFoldDB" id="A0A7S3DMU8"/>
<dbReference type="EMBL" id="HBHT01013233">
    <property type="protein sequence ID" value="CAD9958685.1"/>
    <property type="molecule type" value="Transcribed_RNA"/>
</dbReference>
<proteinExistence type="predicted"/>
<organism evidence="2">
    <name type="scientific">Entomoneis paludosa</name>
    <dbReference type="NCBI Taxonomy" id="265537"/>
    <lineage>
        <taxon>Eukaryota</taxon>
        <taxon>Sar</taxon>
        <taxon>Stramenopiles</taxon>
        <taxon>Ochrophyta</taxon>
        <taxon>Bacillariophyta</taxon>
        <taxon>Bacillariophyceae</taxon>
        <taxon>Bacillariophycidae</taxon>
        <taxon>Entomoneidaceae</taxon>
        <taxon>Entomoneis</taxon>
    </lineage>
</organism>
<evidence type="ECO:0000256" key="1">
    <source>
        <dbReference type="SAM" id="SignalP"/>
    </source>
</evidence>
<keyword evidence="1" id="KW-0732">Signal</keyword>
<gene>
    <name evidence="2" type="ORF">APAL1065_LOCUS8849</name>
</gene>
<evidence type="ECO:0000313" key="2">
    <source>
        <dbReference type="EMBL" id="CAD9958685.1"/>
    </source>
</evidence>
<name>A0A7S3DMU8_9STRA</name>
<protein>
    <recommendedName>
        <fullName evidence="3">Plastid lipid-associated protein/fibrillin conserved domain-containing protein</fullName>
    </recommendedName>
</protein>
<feature type="signal peptide" evidence="1">
    <location>
        <begin position="1"/>
        <end position="20"/>
    </location>
</feature>
<reference evidence="2" key="1">
    <citation type="submission" date="2021-01" db="EMBL/GenBank/DDBJ databases">
        <authorList>
            <person name="Corre E."/>
            <person name="Pelletier E."/>
            <person name="Niang G."/>
            <person name="Scheremetjew M."/>
            <person name="Finn R."/>
            <person name="Kale V."/>
            <person name="Holt S."/>
            <person name="Cochrane G."/>
            <person name="Meng A."/>
            <person name="Brown T."/>
            <person name="Cohen L."/>
        </authorList>
    </citation>
    <scope>NUCLEOTIDE SEQUENCE</scope>
    <source>
        <strain evidence="2">CCMP125</strain>
    </source>
</reference>